<feature type="domain" description="Gliding motility protein GldL-like N-terminal" evidence="2">
    <location>
        <begin position="24"/>
        <end position="80"/>
    </location>
</feature>
<dbReference type="InterPro" id="IPR055087">
    <property type="entry name" value="GldL-like_N"/>
</dbReference>
<dbReference type="STRING" id="694427.Palpr_2504"/>
<keyword evidence="1" id="KW-0472">Membrane</keyword>
<dbReference type="OrthoDB" id="1466660at2"/>
<proteinExistence type="predicted"/>
<reference evidence="3 4" key="2">
    <citation type="journal article" date="2011" name="Stand. Genomic Sci.">
        <title>Complete genome sequence of Paludibacter propionicigenes type strain (WB4).</title>
        <authorList>
            <person name="Gronow S."/>
            <person name="Munk C."/>
            <person name="Lapidus A."/>
            <person name="Nolan M."/>
            <person name="Lucas S."/>
            <person name="Hammon N."/>
            <person name="Deshpande S."/>
            <person name="Cheng J.F."/>
            <person name="Tapia R."/>
            <person name="Han C."/>
            <person name="Goodwin L."/>
            <person name="Pitluck S."/>
            <person name="Liolios K."/>
            <person name="Ivanova N."/>
            <person name="Mavromatis K."/>
            <person name="Mikhailova N."/>
            <person name="Pati A."/>
            <person name="Chen A."/>
            <person name="Palaniappan K."/>
            <person name="Land M."/>
            <person name="Hauser L."/>
            <person name="Chang Y.J."/>
            <person name="Jeffries C.D."/>
            <person name="Brambilla E."/>
            <person name="Rohde M."/>
            <person name="Goker M."/>
            <person name="Detter J.C."/>
            <person name="Woyke T."/>
            <person name="Bristow J."/>
            <person name="Eisen J.A."/>
            <person name="Markowitz V."/>
            <person name="Hugenholtz P."/>
            <person name="Kyrpides N.C."/>
            <person name="Klenk H.P."/>
        </authorList>
    </citation>
    <scope>NUCLEOTIDE SEQUENCE [LARGE SCALE GENOMIC DNA]</scope>
    <source>
        <strain evidence="4">DSM 17365 / JCM 13257 / WB4</strain>
    </source>
</reference>
<name>E4T7E2_PALPW</name>
<dbReference type="HOGENOM" id="CLU_082721_0_0_10"/>
<accession>E4T7E2</accession>
<dbReference type="RefSeq" id="WP_013446005.1">
    <property type="nucleotide sequence ID" value="NC_014734.1"/>
</dbReference>
<reference key="1">
    <citation type="submission" date="2010-11" db="EMBL/GenBank/DDBJ databases">
        <title>The complete genome of Paludibacter propionicigenes DSM 17365.</title>
        <authorList>
            <consortium name="US DOE Joint Genome Institute (JGI-PGF)"/>
            <person name="Lucas S."/>
            <person name="Copeland A."/>
            <person name="Lapidus A."/>
            <person name="Bruce D."/>
            <person name="Goodwin L."/>
            <person name="Pitluck S."/>
            <person name="Kyrpides N."/>
            <person name="Mavromatis K."/>
            <person name="Ivanova N."/>
            <person name="Munk A.C."/>
            <person name="Brettin T."/>
            <person name="Detter J.C."/>
            <person name="Han C."/>
            <person name="Tapia R."/>
            <person name="Land M."/>
            <person name="Hauser L."/>
            <person name="Markowitz V."/>
            <person name="Cheng J.-F."/>
            <person name="Hugenholtz P."/>
            <person name="Woyke T."/>
            <person name="Wu D."/>
            <person name="Gronow S."/>
            <person name="Wellnitz S."/>
            <person name="Brambilla E."/>
            <person name="Klenk H.-P."/>
            <person name="Eisen J.A."/>
        </authorList>
    </citation>
    <scope>NUCLEOTIDE SEQUENCE</scope>
    <source>
        <strain>WB4</strain>
    </source>
</reference>
<dbReference type="eggNOG" id="ENOG502Z8HM">
    <property type="taxonomic scope" value="Bacteria"/>
</dbReference>
<dbReference type="AlphaFoldDB" id="E4T7E2"/>
<dbReference type="Proteomes" id="UP000008718">
    <property type="component" value="Chromosome"/>
</dbReference>
<dbReference type="KEGG" id="ppn:Palpr_2504"/>
<dbReference type="InterPro" id="IPR019852">
    <property type="entry name" value="Motility-assoc_prot_GldL"/>
</dbReference>
<evidence type="ECO:0000256" key="1">
    <source>
        <dbReference type="SAM" id="Phobius"/>
    </source>
</evidence>
<keyword evidence="1" id="KW-1133">Transmembrane helix</keyword>
<evidence type="ECO:0000259" key="2">
    <source>
        <dbReference type="Pfam" id="PF22827"/>
    </source>
</evidence>
<keyword evidence="1" id="KW-0812">Transmembrane</keyword>
<keyword evidence="4" id="KW-1185">Reference proteome</keyword>
<dbReference type="Pfam" id="PF22827">
    <property type="entry name" value="GldL_N"/>
    <property type="match status" value="1"/>
</dbReference>
<sequence>MSENVSKFDLWWNSPETKQKVGAAYSLGASVVIIGAMFKILHLTGAGTMLGIGMSVEAFLFALGIFDKPHKEFDWDKVYDFDGNGTVGANNQVSQNVNTGTSAAPARAVGLNYNQTIDDEDVQKLSEGIKNLTATAQQFSSLSSVIGATEQFVKNIDEASATTGKFIKSQESLNGATGTLATSYQGISASMDAVEKNTKLYAGKVEDINKNLASINSIYEIQLKNIQAQSEGLTQQTERIRLVNEDLNVVVRDVQKMKTATTVAAEETENFKTGTSKLAKQVADLNQVYGNMLNALSN</sequence>
<organism evidence="3 4">
    <name type="scientific">Paludibacter propionicigenes (strain DSM 17365 / JCM 13257 / WB4)</name>
    <dbReference type="NCBI Taxonomy" id="694427"/>
    <lineage>
        <taxon>Bacteria</taxon>
        <taxon>Pseudomonadati</taxon>
        <taxon>Bacteroidota</taxon>
        <taxon>Bacteroidia</taxon>
        <taxon>Bacteroidales</taxon>
        <taxon>Paludibacteraceae</taxon>
        <taxon>Paludibacter</taxon>
    </lineage>
</organism>
<dbReference type="NCBIfam" id="TIGR03513">
    <property type="entry name" value="GldL_gliding"/>
    <property type="match status" value="1"/>
</dbReference>
<dbReference type="EMBL" id="CP002345">
    <property type="protein sequence ID" value="ADQ80636.1"/>
    <property type="molecule type" value="Genomic_DNA"/>
</dbReference>
<feature type="transmembrane region" description="Helical" evidence="1">
    <location>
        <begin position="21"/>
        <end position="41"/>
    </location>
</feature>
<evidence type="ECO:0000313" key="4">
    <source>
        <dbReference type="Proteomes" id="UP000008718"/>
    </source>
</evidence>
<gene>
    <name evidence="3" type="ordered locus">Palpr_2504</name>
</gene>
<feature type="transmembrane region" description="Helical" evidence="1">
    <location>
        <begin position="47"/>
        <end position="66"/>
    </location>
</feature>
<protein>
    <submittedName>
        <fullName evidence="3">Gliding motility-associated protein GldL</fullName>
    </submittedName>
</protein>
<evidence type="ECO:0000313" key="3">
    <source>
        <dbReference type="EMBL" id="ADQ80636.1"/>
    </source>
</evidence>